<keyword evidence="1" id="KW-0472">Membrane</keyword>
<proteinExistence type="predicted"/>
<keyword evidence="1" id="KW-0812">Transmembrane</keyword>
<feature type="transmembrane region" description="Helical" evidence="1">
    <location>
        <begin position="38"/>
        <end position="65"/>
    </location>
</feature>
<dbReference type="KEGG" id="hdn:Hden_1693"/>
<dbReference type="STRING" id="582899.Hden_1693"/>
<feature type="transmembrane region" description="Helical" evidence="1">
    <location>
        <begin position="141"/>
        <end position="159"/>
    </location>
</feature>
<sequence length="230" mass="24780">MALAMTDASMTDATITLPAIAPRHARDGKLRRMLSRMAILVITMVLVVPVGLVALGSGAGVIALPYEMFELARRAPLLFPAHMIASALVLLLAPAVILTRRRPEFHRPLGRLLGLFVVIGGLTALPVAIISHSTPLARAGFFAQGLVWLYLLGAAYVAIRARDIPRHAHLMTAMVAVTTGAVWFRVITGTAIALRLPFEPVYAASAWLGWMLPLALVLSNPRAFARLLSR</sequence>
<dbReference type="AlphaFoldDB" id="D8JYP8"/>
<name>D8JYP8_HYPDA</name>
<feature type="transmembrane region" description="Helical" evidence="1">
    <location>
        <begin position="200"/>
        <end position="220"/>
    </location>
</feature>
<dbReference type="InterPro" id="IPR018750">
    <property type="entry name" value="DUF2306_membrane"/>
</dbReference>
<dbReference type="Proteomes" id="UP000002033">
    <property type="component" value="Chromosome"/>
</dbReference>
<dbReference type="EMBL" id="CP002083">
    <property type="protein sequence ID" value="ADJ23500.1"/>
    <property type="molecule type" value="Genomic_DNA"/>
</dbReference>
<feature type="transmembrane region" description="Helical" evidence="1">
    <location>
        <begin position="77"/>
        <end position="97"/>
    </location>
</feature>
<evidence type="ECO:0000256" key="1">
    <source>
        <dbReference type="SAM" id="Phobius"/>
    </source>
</evidence>
<dbReference type="Pfam" id="PF10067">
    <property type="entry name" value="DUF2306"/>
    <property type="match status" value="1"/>
</dbReference>
<keyword evidence="3" id="KW-1185">Reference proteome</keyword>
<feature type="transmembrane region" description="Helical" evidence="1">
    <location>
        <begin position="171"/>
        <end position="194"/>
    </location>
</feature>
<keyword evidence="1" id="KW-1133">Transmembrane helix</keyword>
<feature type="transmembrane region" description="Helical" evidence="1">
    <location>
        <begin position="109"/>
        <end position="129"/>
    </location>
</feature>
<organism evidence="2 3">
    <name type="scientific">Hyphomicrobium denitrificans (strain ATCC 51888 / DSM 1869 / NCIMB 11706 / TK 0415)</name>
    <dbReference type="NCBI Taxonomy" id="582899"/>
    <lineage>
        <taxon>Bacteria</taxon>
        <taxon>Pseudomonadati</taxon>
        <taxon>Pseudomonadota</taxon>
        <taxon>Alphaproteobacteria</taxon>
        <taxon>Hyphomicrobiales</taxon>
        <taxon>Hyphomicrobiaceae</taxon>
        <taxon>Hyphomicrobium</taxon>
    </lineage>
</organism>
<accession>D8JYP8</accession>
<gene>
    <name evidence="2" type="ordered locus">Hden_1693</name>
</gene>
<reference evidence="3" key="1">
    <citation type="journal article" date="2011" name="J. Bacteriol.">
        <title>Genome sequences of eight morphologically diverse alphaproteobacteria.</title>
        <authorList>
            <consortium name="US DOE Joint Genome Institute"/>
            <person name="Brown P.J."/>
            <person name="Kysela D.T."/>
            <person name="Buechlein A."/>
            <person name="Hemmerich C."/>
            <person name="Brun Y.V."/>
        </authorList>
    </citation>
    <scope>NUCLEOTIDE SEQUENCE [LARGE SCALE GENOMIC DNA]</scope>
    <source>
        <strain evidence="3">ATCC 51888 / DSM 1869 / NCIB 11706 / TK 0415</strain>
    </source>
</reference>
<protein>
    <recommendedName>
        <fullName evidence="4">DUF2306 domain-containing protein</fullName>
    </recommendedName>
</protein>
<evidence type="ECO:0008006" key="4">
    <source>
        <dbReference type="Google" id="ProtNLM"/>
    </source>
</evidence>
<evidence type="ECO:0000313" key="2">
    <source>
        <dbReference type="EMBL" id="ADJ23500.1"/>
    </source>
</evidence>
<evidence type="ECO:0000313" key="3">
    <source>
        <dbReference type="Proteomes" id="UP000002033"/>
    </source>
</evidence>
<dbReference type="HOGENOM" id="CLU_1203518_0_0_5"/>